<feature type="compositionally biased region" description="Polar residues" evidence="1">
    <location>
        <begin position="654"/>
        <end position="668"/>
    </location>
</feature>
<dbReference type="PANTHER" id="PTHR46922:SF3">
    <property type="entry name" value="HEAT SHOCK PROTEIN"/>
    <property type="match status" value="1"/>
</dbReference>
<dbReference type="Gramene" id="RZC76314">
    <property type="protein sequence ID" value="RZC76314"/>
    <property type="gene ID" value="C5167_002307"/>
</dbReference>
<feature type="compositionally biased region" description="Low complexity" evidence="1">
    <location>
        <begin position="681"/>
        <end position="692"/>
    </location>
</feature>
<dbReference type="EMBL" id="CM010723">
    <property type="protein sequence ID" value="RZC76314.1"/>
    <property type="molecule type" value="Genomic_DNA"/>
</dbReference>
<dbReference type="AlphaFoldDB" id="A0A4Y7KSJ1"/>
<dbReference type="PANTHER" id="PTHR46922">
    <property type="entry name" value="DHHA1 DOMAIN PROTEIN"/>
    <property type="match status" value="1"/>
</dbReference>
<keyword evidence="3" id="KW-1185">Reference proteome</keyword>
<feature type="compositionally biased region" description="Basic and acidic residues" evidence="1">
    <location>
        <begin position="584"/>
        <end position="599"/>
    </location>
</feature>
<evidence type="ECO:0000313" key="2">
    <source>
        <dbReference type="EMBL" id="RZC76314.1"/>
    </source>
</evidence>
<sequence>MASLFFRRIFRVYAHISSTKSSLSSSTTLYNETRRTFRSKAALESLITAAEEKTANLILYNYPSFSGSYSALFAQLYYTHLQIPHLILPFSSVEPFRVEDLNIGGTVDTCYLLDFVGPKGFTVKLSKVFNRVIVFDHSKLAMSKVPSNEECPDNLELNINVHESSSKAVYNYFLNKLLDTNCTLVRNEDRDRIETLLKYIEDGELNKWNLPDTRAFDISLKVERRKLNCITNPYMFDQLMQLDPTDLITRGNAYISSRQNAANKLLDKPFKIHLGRGFYGECLGIRADGNANLSDEIGKELSLRSAAAGLRPIGAVIYMQRKNLKMCLRSNDSSTDTSEIAKAYGGGGTSASSSFIIRMDEYNEWVSGRSRKVCKEYEDVKWILPDSNAFNISLKEQQRVNCITTPYMFDQRLTTSIRMVAKCVLKEHLILVANSMTCTGNLVSFNTGGYKALFRSLDVQIPFTEATLFVRIFCMKCFEKAAEKCHLDSLSSTVASFPFGKRVPVGTGTRFEIVKKERDGTQSKCSGYLQLSPDRCLGEELDDMELEIEDVDLALWGEWKVDKTSGADNPGAASNSDAWAGWDSSDKIQSENHSSKEFDNSSAPGGWNTKSGWNTKKQPSQDDPNSSAPGGWNTKSQPSQNDPNDSWGGLAEKANSTGGWNTKKQPSQAEPDDSWGGLVDKTNTTGGWNTKTQSSQAEARDSWGGLAEKTNTTGGWNAQKQPQDDPSDSWGGHMEKANKTGQNGKEGNGQWNQWSEPPKNETVTTNNKSAVDSQVWGSSSVGDQTEKEVQWSQCEEPPVKPFARGTNKSSRGWDSSSNTGDWKNKAEEQSALSEVDAKVIFVTYALLFSVTGTRTVNRCQRRIKHMCLKTCSSITQIKMSKWVVALIMVCCAELQSTSI</sequence>
<proteinExistence type="predicted"/>
<organism evidence="2 3">
    <name type="scientific">Papaver somniferum</name>
    <name type="common">Opium poppy</name>
    <dbReference type="NCBI Taxonomy" id="3469"/>
    <lineage>
        <taxon>Eukaryota</taxon>
        <taxon>Viridiplantae</taxon>
        <taxon>Streptophyta</taxon>
        <taxon>Embryophyta</taxon>
        <taxon>Tracheophyta</taxon>
        <taxon>Spermatophyta</taxon>
        <taxon>Magnoliopsida</taxon>
        <taxon>Ranunculales</taxon>
        <taxon>Papaveraceae</taxon>
        <taxon>Papaveroideae</taxon>
        <taxon>Papaver</taxon>
    </lineage>
</organism>
<evidence type="ECO:0000313" key="3">
    <source>
        <dbReference type="Proteomes" id="UP000316621"/>
    </source>
</evidence>
<dbReference type="SUPFAM" id="SSF64484">
    <property type="entry name" value="beta and beta-prime subunits of DNA dependent RNA-polymerase"/>
    <property type="match status" value="1"/>
</dbReference>
<dbReference type="Gene3D" id="3.10.310.30">
    <property type="match status" value="1"/>
</dbReference>
<name>A0A4Y7KSJ1_PAPSO</name>
<protein>
    <submittedName>
        <fullName evidence="2">Uncharacterized protein</fullName>
    </submittedName>
</protein>
<evidence type="ECO:0000256" key="1">
    <source>
        <dbReference type="SAM" id="MobiDB-lite"/>
    </source>
</evidence>
<feature type="compositionally biased region" description="Polar residues" evidence="1">
    <location>
        <begin position="739"/>
        <end position="783"/>
    </location>
</feature>
<feature type="compositionally biased region" description="Polar residues" evidence="1">
    <location>
        <begin position="709"/>
        <end position="721"/>
    </location>
</feature>
<feature type="region of interest" description="Disordered" evidence="1">
    <location>
        <begin position="564"/>
        <end position="825"/>
    </location>
</feature>
<feature type="compositionally biased region" description="Polar residues" evidence="1">
    <location>
        <begin position="806"/>
        <end position="821"/>
    </location>
</feature>
<dbReference type="Proteomes" id="UP000316621">
    <property type="component" value="Chromosome 9"/>
</dbReference>
<reference evidence="2 3" key="1">
    <citation type="journal article" date="2018" name="Science">
        <title>The opium poppy genome and morphinan production.</title>
        <authorList>
            <person name="Guo L."/>
            <person name="Winzer T."/>
            <person name="Yang X."/>
            <person name="Li Y."/>
            <person name="Ning Z."/>
            <person name="He Z."/>
            <person name="Teodor R."/>
            <person name="Lu Y."/>
            <person name="Bowser T.A."/>
            <person name="Graham I.A."/>
            <person name="Ye K."/>
        </authorList>
    </citation>
    <scope>NUCLEOTIDE SEQUENCE [LARGE SCALE GENOMIC DNA]</scope>
    <source>
        <strain evidence="3">cv. HN1</strain>
        <tissue evidence="2">Leaves</tissue>
    </source>
</reference>
<accession>A0A4Y7KSJ1</accession>
<gene>
    <name evidence="2" type="ORF">C5167_002307</name>
</gene>
<feature type="compositionally biased region" description="Polar residues" evidence="1">
    <location>
        <begin position="600"/>
        <end position="644"/>
    </location>
</feature>